<evidence type="ECO:0000313" key="3">
    <source>
        <dbReference type="Proteomes" id="UP000029443"/>
    </source>
</evidence>
<evidence type="ECO:0000313" key="2">
    <source>
        <dbReference type="EMBL" id="KGD59890.1"/>
    </source>
</evidence>
<proteinExistence type="predicted"/>
<name>A0ABR4W953_9GAMM</name>
<dbReference type="Proteomes" id="UP000029443">
    <property type="component" value="Unassembled WGS sequence"/>
</dbReference>
<keyword evidence="3" id="KW-1185">Reference proteome</keyword>
<gene>
    <name evidence="2" type="ORF">T9A_03025</name>
</gene>
<reference evidence="2 3" key="1">
    <citation type="submission" date="2012-09" db="EMBL/GenBank/DDBJ databases">
        <title>Genome Sequence of alkane-degrading Bacterium Alcanivorax jadensis T9.</title>
        <authorList>
            <person name="Lai Q."/>
            <person name="Shao Z."/>
        </authorList>
    </citation>
    <scope>NUCLEOTIDE SEQUENCE [LARGE SCALE GENOMIC DNA]</scope>
    <source>
        <strain evidence="2 3">T9</strain>
    </source>
</reference>
<protein>
    <submittedName>
        <fullName evidence="2">Uncharacterized protein</fullName>
    </submittedName>
</protein>
<accession>A0ABR4W953</accession>
<comment type="caution">
    <text evidence="2">The sequence shown here is derived from an EMBL/GenBank/DDBJ whole genome shotgun (WGS) entry which is preliminary data.</text>
</comment>
<dbReference type="RefSeq" id="WP_035250129.1">
    <property type="nucleotide sequence ID" value="NZ_ARXU01000016.1"/>
</dbReference>
<sequence length="100" mass="11054">MKMLTLLCLCSCLLILVAADLPSHTSQVVHTSTTPNSADIIPAMPRSPHIQQSVHGTPVHFDAFETIKLREQDQDGIEFGISVQELNLHLVNQRTGNRLI</sequence>
<feature type="signal peptide" evidence="1">
    <location>
        <begin position="1"/>
        <end position="18"/>
    </location>
</feature>
<organism evidence="2 3">
    <name type="scientific">Alcanivorax jadensis T9</name>
    <dbReference type="NCBI Taxonomy" id="1177181"/>
    <lineage>
        <taxon>Bacteria</taxon>
        <taxon>Pseudomonadati</taxon>
        <taxon>Pseudomonadota</taxon>
        <taxon>Gammaproteobacteria</taxon>
        <taxon>Oceanospirillales</taxon>
        <taxon>Alcanivoracaceae</taxon>
        <taxon>Alcanivorax</taxon>
    </lineage>
</organism>
<feature type="chain" id="PRO_5046774653" evidence="1">
    <location>
        <begin position="19"/>
        <end position="100"/>
    </location>
</feature>
<evidence type="ECO:0000256" key="1">
    <source>
        <dbReference type="SAM" id="SignalP"/>
    </source>
</evidence>
<dbReference type="EMBL" id="ARXU01000016">
    <property type="protein sequence ID" value="KGD59890.1"/>
    <property type="molecule type" value="Genomic_DNA"/>
</dbReference>
<keyword evidence="1" id="KW-0732">Signal</keyword>